<dbReference type="Proteomes" id="UP000195918">
    <property type="component" value="Unassembled WGS sequence"/>
</dbReference>
<dbReference type="AlphaFoldDB" id="A0A1X6WPX6"/>
<evidence type="ECO:0000313" key="2">
    <source>
        <dbReference type="Proteomes" id="UP000195918"/>
    </source>
</evidence>
<organism evidence="1 2">
    <name type="scientific">Vagococcus fluvialis bH819</name>
    <dbReference type="NCBI Taxonomy" id="1255619"/>
    <lineage>
        <taxon>Bacteria</taxon>
        <taxon>Bacillati</taxon>
        <taxon>Bacillota</taxon>
        <taxon>Bacilli</taxon>
        <taxon>Lactobacillales</taxon>
        <taxon>Enterococcaceae</taxon>
        <taxon>Vagococcus</taxon>
    </lineage>
</organism>
<evidence type="ECO:0000313" key="1">
    <source>
        <dbReference type="EMBL" id="SLM85706.1"/>
    </source>
</evidence>
<dbReference type="OrthoDB" id="2301034at2"/>
<proteinExistence type="predicted"/>
<protein>
    <submittedName>
        <fullName evidence="1">Uncharacterized protein</fullName>
    </submittedName>
</protein>
<gene>
    <name evidence="1" type="ORF">FM121_06375</name>
</gene>
<name>A0A1X6WPX6_9ENTE</name>
<dbReference type="RefSeq" id="WP_086951346.1">
    <property type="nucleotide sequence ID" value="NZ_FWFD01000009.1"/>
</dbReference>
<sequence>MSKEMNSFKFYFRNDETWTIKREHIGDLWISKVTTSYGRINGSDFQKINPCEGLKIEIFQEADHVQTDDINLGGLELGMFSRAVKYQDIEKMSINFDDGSSDLIYFPYKDKATPGQEGLDNTYQTTKISADNKLYIVIDAEKIVTDVYSDKF</sequence>
<accession>A0A1X6WPX6</accession>
<dbReference type="EMBL" id="FWFD01000009">
    <property type="protein sequence ID" value="SLM85706.1"/>
    <property type="molecule type" value="Genomic_DNA"/>
</dbReference>
<reference evidence="2" key="1">
    <citation type="submission" date="2017-02" db="EMBL/GenBank/DDBJ databases">
        <authorList>
            <person name="Dridi B."/>
        </authorList>
    </citation>
    <scope>NUCLEOTIDE SEQUENCE [LARGE SCALE GENOMIC DNA]</scope>
    <source>
        <strain evidence="2">bH819</strain>
    </source>
</reference>
<keyword evidence="2" id="KW-1185">Reference proteome</keyword>